<protein>
    <submittedName>
        <fullName evidence="2">Uncharacterized protein</fullName>
    </submittedName>
</protein>
<keyword evidence="1" id="KW-0472">Membrane</keyword>
<feature type="transmembrane region" description="Helical" evidence="1">
    <location>
        <begin position="136"/>
        <end position="154"/>
    </location>
</feature>
<feature type="transmembrane region" description="Helical" evidence="1">
    <location>
        <begin position="52"/>
        <end position="74"/>
    </location>
</feature>
<keyword evidence="1" id="KW-0812">Transmembrane</keyword>
<sequence length="159" mass="17657">MGRVHAMRFWLVPLALALGAAVVWWVRRRIAATYVEWLLRRANGDPQRARRAVVVSQVAALVAALVVLALAVYAEQWNRWFWLRIPLCALVIATYVPLAVSLAPARFRWQRSAAMKVLERGASVPVADAVARAGRAFAPIGSVVFLVSALLLSWHHLQS</sequence>
<proteinExistence type="predicted"/>
<name>A0A2Y8ZZV9_9MICO</name>
<dbReference type="Proteomes" id="UP000250028">
    <property type="component" value="Unassembled WGS sequence"/>
</dbReference>
<evidence type="ECO:0000313" key="3">
    <source>
        <dbReference type="Proteomes" id="UP000250028"/>
    </source>
</evidence>
<keyword evidence="1" id="KW-1133">Transmembrane helix</keyword>
<organism evidence="2 3">
    <name type="scientific">Branchiibius hedensis</name>
    <dbReference type="NCBI Taxonomy" id="672460"/>
    <lineage>
        <taxon>Bacteria</taxon>
        <taxon>Bacillati</taxon>
        <taxon>Actinomycetota</taxon>
        <taxon>Actinomycetes</taxon>
        <taxon>Micrococcales</taxon>
        <taxon>Dermacoccaceae</taxon>
        <taxon>Branchiibius</taxon>
    </lineage>
</organism>
<gene>
    <name evidence="2" type="ORF">SAMN04489750_2817</name>
</gene>
<accession>A0A2Y8ZZV9</accession>
<feature type="transmembrane region" description="Helical" evidence="1">
    <location>
        <begin position="81"/>
        <end position="103"/>
    </location>
</feature>
<reference evidence="3" key="1">
    <citation type="submission" date="2016-10" db="EMBL/GenBank/DDBJ databases">
        <authorList>
            <person name="Varghese N."/>
            <person name="Submissions S."/>
        </authorList>
    </citation>
    <scope>NUCLEOTIDE SEQUENCE [LARGE SCALE GENOMIC DNA]</scope>
    <source>
        <strain evidence="3">DSM 22951</strain>
    </source>
</reference>
<keyword evidence="3" id="KW-1185">Reference proteome</keyword>
<evidence type="ECO:0000313" key="2">
    <source>
        <dbReference type="EMBL" id="SSA35457.1"/>
    </source>
</evidence>
<evidence type="ECO:0000256" key="1">
    <source>
        <dbReference type="SAM" id="Phobius"/>
    </source>
</evidence>
<dbReference type="AlphaFoldDB" id="A0A2Y8ZZV9"/>
<dbReference type="EMBL" id="UESZ01000001">
    <property type="protein sequence ID" value="SSA35457.1"/>
    <property type="molecule type" value="Genomic_DNA"/>
</dbReference>